<evidence type="ECO:0000256" key="3">
    <source>
        <dbReference type="ARBA" id="ARBA00022722"/>
    </source>
</evidence>
<dbReference type="GO" id="GO:0070260">
    <property type="term" value="F:5'-tyrosyl-DNA phosphodiesterase activity"/>
    <property type="evidence" value="ECO:0007669"/>
    <property type="project" value="TreeGrafter"/>
</dbReference>
<dbReference type="Gene3D" id="3.60.10.10">
    <property type="entry name" value="Endonuclease/exonuclease/phosphatase"/>
    <property type="match status" value="1"/>
</dbReference>
<dbReference type="InterPro" id="IPR036691">
    <property type="entry name" value="Endo/exonu/phosph_ase_sf"/>
</dbReference>
<evidence type="ECO:0000313" key="11">
    <source>
        <dbReference type="Proteomes" id="UP000178558"/>
    </source>
</evidence>
<evidence type="ECO:0000256" key="4">
    <source>
        <dbReference type="ARBA" id="ARBA00022723"/>
    </source>
</evidence>
<evidence type="ECO:0000256" key="1">
    <source>
        <dbReference type="ARBA" id="ARBA00001936"/>
    </source>
</evidence>
<dbReference type="GO" id="GO:0005737">
    <property type="term" value="C:cytoplasm"/>
    <property type="evidence" value="ECO:0007669"/>
    <property type="project" value="TreeGrafter"/>
</dbReference>
<keyword evidence="3" id="KW-0540">Nuclease</keyword>
<evidence type="ECO:0000256" key="6">
    <source>
        <dbReference type="ARBA" id="ARBA00022801"/>
    </source>
</evidence>
<dbReference type="PANTHER" id="PTHR15822:SF4">
    <property type="entry name" value="TYROSYL-DNA PHOSPHODIESTERASE 2"/>
    <property type="match status" value="1"/>
</dbReference>
<dbReference type="PANTHER" id="PTHR15822">
    <property type="entry name" value="TRAF AND TNF RECEPTOR-ASSOCIATED PROTEIN"/>
    <property type="match status" value="1"/>
</dbReference>
<name>A0A1F7J311_9BACT</name>
<keyword evidence="8" id="KW-0234">DNA repair</keyword>
<dbReference type="EMBL" id="MGAQ01000022">
    <property type="protein sequence ID" value="OGK49994.1"/>
    <property type="molecule type" value="Genomic_DNA"/>
</dbReference>
<evidence type="ECO:0000256" key="5">
    <source>
        <dbReference type="ARBA" id="ARBA00022763"/>
    </source>
</evidence>
<evidence type="ECO:0000313" key="10">
    <source>
        <dbReference type="EMBL" id="OGK49994.1"/>
    </source>
</evidence>
<dbReference type="Proteomes" id="UP000178558">
    <property type="component" value="Unassembled WGS sequence"/>
</dbReference>
<dbReference type="GO" id="GO:0004518">
    <property type="term" value="F:nuclease activity"/>
    <property type="evidence" value="ECO:0007669"/>
    <property type="project" value="UniProtKB-KW"/>
</dbReference>
<dbReference type="InterPro" id="IPR051547">
    <property type="entry name" value="TDP2-like"/>
</dbReference>
<reference evidence="10 11" key="1">
    <citation type="journal article" date="2016" name="Nat. Commun.">
        <title>Thousands of microbial genomes shed light on interconnected biogeochemical processes in an aquifer system.</title>
        <authorList>
            <person name="Anantharaman K."/>
            <person name="Brown C.T."/>
            <person name="Hug L.A."/>
            <person name="Sharon I."/>
            <person name="Castelle C.J."/>
            <person name="Probst A.J."/>
            <person name="Thomas B.C."/>
            <person name="Singh A."/>
            <person name="Wilkins M.J."/>
            <person name="Karaoz U."/>
            <person name="Brodie E.L."/>
            <person name="Williams K.H."/>
            <person name="Hubbard S.S."/>
            <person name="Banfield J.F."/>
        </authorList>
    </citation>
    <scope>NUCLEOTIDE SEQUENCE [LARGE SCALE GENOMIC DNA]</scope>
</reference>
<comment type="caution">
    <text evidence="10">The sequence shown here is derived from an EMBL/GenBank/DDBJ whole genome shotgun (WGS) entry which is preliminary data.</text>
</comment>
<evidence type="ECO:0000256" key="2">
    <source>
        <dbReference type="ARBA" id="ARBA00001946"/>
    </source>
</evidence>
<keyword evidence="7" id="KW-0460">Magnesium</keyword>
<feature type="domain" description="Endonuclease/exonuclease/phosphatase" evidence="9">
    <location>
        <begin position="4"/>
        <end position="246"/>
    </location>
</feature>
<dbReference type="SUPFAM" id="SSF56219">
    <property type="entry name" value="DNase I-like"/>
    <property type="match status" value="1"/>
</dbReference>
<sequence length="254" mass="29100">MKLLSYNIWNGGPERIPLILKVIKEQSPDFLAIQEANTFFDNDNKILKQFSLELNLPYYDISRSNENYHVASFSKIPFKKVNKLPNFRNACLETITETDLGELSICNTHLHPFFEEKALVEIKKVIEVQRNHKNNIILGDLNSLSPEDNYSISIIDQLNEVLSKKFTDKGKIRYKVISSLLSNNYIDVAVQLQKNKINTVPTKINFDPAHMALLRLDDIFVSELLASRLKSFDVIKSEDSDQASDHFPVTATLQ</sequence>
<gene>
    <name evidence="10" type="ORF">A3B50_03115</name>
</gene>
<keyword evidence="5" id="KW-0227">DNA damage</keyword>
<evidence type="ECO:0000259" key="9">
    <source>
        <dbReference type="Pfam" id="PF03372"/>
    </source>
</evidence>
<dbReference type="InterPro" id="IPR005135">
    <property type="entry name" value="Endo/exonuclease/phosphatase"/>
</dbReference>
<dbReference type="AlphaFoldDB" id="A0A1F7J311"/>
<protein>
    <recommendedName>
        <fullName evidence="9">Endonuclease/exonuclease/phosphatase domain-containing protein</fullName>
    </recommendedName>
</protein>
<keyword evidence="4" id="KW-0479">Metal-binding</keyword>
<dbReference type="Pfam" id="PF03372">
    <property type="entry name" value="Exo_endo_phos"/>
    <property type="match status" value="1"/>
</dbReference>
<dbReference type="GO" id="GO:0003697">
    <property type="term" value="F:single-stranded DNA binding"/>
    <property type="evidence" value="ECO:0007669"/>
    <property type="project" value="TreeGrafter"/>
</dbReference>
<accession>A0A1F7J311</accession>
<organism evidence="10 11">
    <name type="scientific">Candidatus Roizmanbacteria bacterium RIFCSPLOWO2_01_FULL_40_42</name>
    <dbReference type="NCBI Taxonomy" id="1802066"/>
    <lineage>
        <taxon>Bacteria</taxon>
        <taxon>Candidatus Roizmaniibacteriota</taxon>
    </lineage>
</organism>
<evidence type="ECO:0000256" key="7">
    <source>
        <dbReference type="ARBA" id="ARBA00022842"/>
    </source>
</evidence>
<comment type="cofactor">
    <cofactor evidence="2">
        <name>Mg(2+)</name>
        <dbReference type="ChEBI" id="CHEBI:18420"/>
    </cofactor>
</comment>
<proteinExistence type="predicted"/>
<dbReference type="GO" id="GO:0046872">
    <property type="term" value="F:metal ion binding"/>
    <property type="evidence" value="ECO:0007669"/>
    <property type="project" value="UniProtKB-KW"/>
</dbReference>
<evidence type="ECO:0000256" key="8">
    <source>
        <dbReference type="ARBA" id="ARBA00023204"/>
    </source>
</evidence>
<dbReference type="GO" id="GO:0006302">
    <property type="term" value="P:double-strand break repair"/>
    <property type="evidence" value="ECO:0007669"/>
    <property type="project" value="TreeGrafter"/>
</dbReference>
<keyword evidence="6" id="KW-0378">Hydrolase</keyword>
<comment type="cofactor">
    <cofactor evidence="1">
        <name>Mn(2+)</name>
        <dbReference type="ChEBI" id="CHEBI:29035"/>
    </cofactor>
</comment>